<dbReference type="PROSITE" id="PS51257">
    <property type="entry name" value="PROKAR_LIPOPROTEIN"/>
    <property type="match status" value="1"/>
</dbReference>
<reference evidence="3" key="1">
    <citation type="submission" date="2016-10" db="EMBL/GenBank/DDBJ databases">
        <authorList>
            <person name="Varghese N."/>
            <person name="Submissions S."/>
        </authorList>
    </citation>
    <scope>NUCLEOTIDE SEQUENCE [LARGE SCALE GENOMIC DNA]</scope>
    <source>
        <strain evidence="3">DSM 19315</strain>
    </source>
</reference>
<dbReference type="SUPFAM" id="SSF54427">
    <property type="entry name" value="NTF2-like"/>
    <property type="match status" value="1"/>
</dbReference>
<sequence>MKYILPFIALIMFSCSNQSKKTKIIAESSNELISTKNKDSTAVTNIVSDFFQAFDDRDLDKMEQILTPASKIIHNNGVTTDTKEMIEVIKETKNWYPRKRKLSEFEFDADDTFAIVGVVNEVTFSLPEDKEVYEPYNETWIFKKINNKWHPVRIHYSKIVREKHTEEVE</sequence>
<dbReference type="OrthoDB" id="1493070at2"/>
<dbReference type="Proteomes" id="UP000199642">
    <property type="component" value="Unassembled WGS sequence"/>
</dbReference>
<evidence type="ECO:0000259" key="1">
    <source>
        <dbReference type="Pfam" id="PF14534"/>
    </source>
</evidence>
<evidence type="ECO:0000313" key="3">
    <source>
        <dbReference type="Proteomes" id="UP000199642"/>
    </source>
</evidence>
<proteinExistence type="predicted"/>
<name>A0A1I2Q0Y8_9BACT</name>
<dbReference type="InterPro" id="IPR032710">
    <property type="entry name" value="NTF2-like_dom_sf"/>
</dbReference>
<protein>
    <recommendedName>
        <fullName evidence="1">DUF4440 domain-containing protein</fullName>
    </recommendedName>
</protein>
<gene>
    <name evidence="2" type="ORF">SAMN04487988_10264</name>
</gene>
<keyword evidence="3" id="KW-1185">Reference proteome</keyword>
<dbReference type="InterPro" id="IPR027843">
    <property type="entry name" value="DUF4440"/>
</dbReference>
<organism evidence="2 3">
    <name type="scientific">Algoriphagus hitonicola</name>
    <dbReference type="NCBI Taxonomy" id="435880"/>
    <lineage>
        <taxon>Bacteria</taxon>
        <taxon>Pseudomonadati</taxon>
        <taxon>Bacteroidota</taxon>
        <taxon>Cytophagia</taxon>
        <taxon>Cytophagales</taxon>
        <taxon>Cyclobacteriaceae</taxon>
        <taxon>Algoriphagus</taxon>
    </lineage>
</organism>
<dbReference type="EMBL" id="FOPC01000002">
    <property type="protein sequence ID" value="SFG21948.1"/>
    <property type="molecule type" value="Genomic_DNA"/>
</dbReference>
<dbReference type="STRING" id="435880.SAMN04487988_10264"/>
<dbReference type="Pfam" id="PF14534">
    <property type="entry name" value="DUF4440"/>
    <property type="match status" value="1"/>
</dbReference>
<feature type="domain" description="DUF4440" evidence="1">
    <location>
        <begin position="45"/>
        <end position="149"/>
    </location>
</feature>
<accession>A0A1I2Q0Y8</accession>
<dbReference type="AlphaFoldDB" id="A0A1I2Q0Y8"/>
<dbReference type="Gene3D" id="3.10.450.50">
    <property type="match status" value="1"/>
</dbReference>
<dbReference type="RefSeq" id="WP_143071028.1">
    <property type="nucleotide sequence ID" value="NZ_FOPC01000002.1"/>
</dbReference>
<evidence type="ECO:0000313" key="2">
    <source>
        <dbReference type="EMBL" id="SFG21948.1"/>
    </source>
</evidence>